<keyword evidence="9" id="KW-1185">Reference proteome</keyword>
<dbReference type="InterPro" id="IPR000620">
    <property type="entry name" value="EamA_dom"/>
</dbReference>
<dbReference type="SUPFAM" id="SSF103481">
    <property type="entry name" value="Multidrug resistance efflux transporter EmrE"/>
    <property type="match status" value="2"/>
</dbReference>
<evidence type="ECO:0000256" key="3">
    <source>
        <dbReference type="ARBA" id="ARBA00022692"/>
    </source>
</evidence>
<dbReference type="Pfam" id="PF00892">
    <property type="entry name" value="EamA"/>
    <property type="match status" value="2"/>
</dbReference>
<feature type="transmembrane region" description="Helical" evidence="6">
    <location>
        <begin position="66"/>
        <end position="87"/>
    </location>
</feature>
<feature type="transmembrane region" description="Helical" evidence="6">
    <location>
        <begin position="7"/>
        <end position="27"/>
    </location>
</feature>
<evidence type="ECO:0000313" key="8">
    <source>
        <dbReference type="EMBL" id="WCR06295.1"/>
    </source>
</evidence>
<feature type="transmembrane region" description="Helical" evidence="6">
    <location>
        <begin position="33"/>
        <end position="54"/>
    </location>
</feature>
<evidence type="ECO:0000259" key="7">
    <source>
        <dbReference type="Pfam" id="PF00892"/>
    </source>
</evidence>
<feature type="domain" description="EamA" evidence="7">
    <location>
        <begin position="150"/>
        <end position="282"/>
    </location>
</feature>
<evidence type="ECO:0000256" key="6">
    <source>
        <dbReference type="SAM" id="Phobius"/>
    </source>
</evidence>
<sequence length="301" mass="31466">MDIRAILMGLVFAIMWASAFTSTRMIVTEIPPLMALALRFALSGGIAVLIALALGQTWRSMTRNQWRAVIVLGLCQNALYLGLNWIAMQWIEAGLASIIAATMPLMVAFIGWVAMGERLRPLGVAGLSLGLIGVAIIMGARLQGGSDPVGIALCFLAALALAVATLSVRGASAGGNVMMIVGLQMLVGAVTLAIISPLVETWYISLEPGLVLAFLYTVLVPGLAATWVWFLLVERIGAVRAATFHFLTPFFGVAIGAALLGEQLGAGDVLGVGIIMVGILAVQLSKAPTAKVPPVKRPPPS</sequence>
<dbReference type="EMBL" id="CP067136">
    <property type="protein sequence ID" value="WCR06295.1"/>
    <property type="molecule type" value="Genomic_DNA"/>
</dbReference>
<protein>
    <submittedName>
        <fullName evidence="8">DMT family transporter</fullName>
    </submittedName>
</protein>
<name>A0ABY7SHB6_9RHOB</name>
<feature type="domain" description="EamA" evidence="7">
    <location>
        <begin position="4"/>
        <end position="138"/>
    </location>
</feature>
<dbReference type="PANTHER" id="PTHR32322">
    <property type="entry name" value="INNER MEMBRANE TRANSPORTER"/>
    <property type="match status" value="1"/>
</dbReference>
<feature type="transmembrane region" description="Helical" evidence="6">
    <location>
        <begin position="148"/>
        <end position="168"/>
    </location>
</feature>
<feature type="transmembrane region" description="Helical" evidence="6">
    <location>
        <begin position="180"/>
        <end position="199"/>
    </location>
</feature>
<comment type="similarity">
    <text evidence="2">Belongs to the EamA transporter family.</text>
</comment>
<accession>A0ABY7SHB6</accession>
<keyword evidence="5 6" id="KW-0472">Membrane</keyword>
<feature type="transmembrane region" description="Helical" evidence="6">
    <location>
        <begin position="122"/>
        <end position="142"/>
    </location>
</feature>
<dbReference type="InterPro" id="IPR037185">
    <property type="entry name" value="EmrE-like"/>
</dbReference>
<evidence type="ECO:0000256" key="4">
    <source>
        <dbReference type="ARBA" id="ARBA00022989"/>
    </source>
</evidence>
<dbReference type="InterPro" id="IPR050638">
    <property type="entry name" value="AA-Vitamin_Transporters"/>
</dbReference>
<reference evidence="8 9" key="1">
    <citation type="submission" date="2021-01" db="EMBL/GenBank/DDBJ databases">
        <title>Biogeographic distribution of Paracoccus.</title>
        <authorList>
            <person name="Hollensteiner J."/>
            <person name="Leineberger J."/>
            <person name="Brinkhoff T."/>
            <person name="Daniel R."/>
        </authorList>
    </citation>
    <scope>NUCLEOTIDE SEQUENCE [LARGE SCALE GENOMIC DNA]</scope>
    <source>
        <strain evidence="8 9">KCTC 22803</strain>
    </source>
</reference>
<feature type="transmembrane region" description="Helical" evidence="6">
    <location>
        <begin position="93"/>
        <end position="115"/>
    </location>
</feature>
<evidence type="ECO:0000313" key="9">
    <source>
        <dbReference type="Proteomes" id="UP001219349"/>
    </source>
</evidence>
<dbReference type="Proteomes" id="UP001219349">
    <property type="component" value="Chromosome"/>
</dbReference>
<keyword evidence="3 6" id="KW-0812">Transmembrane</keyword>
<evidence type="ECO:0000256" key="2">
    <source>
        <dbReference type="ARBA" id="ARBA00007362"/>
    </source>
</evidence>
<evidence type="ECO:0000256" key="5">
    <source>
        <dbReference type="ARBA" id="ARBA00023136"/>
    </source>
</evidence>
<feature type="transmembrane region" description="Helical" evidence="6">
    <location>
        <begin position="239"/>
        <end position="260"/>
    </location>
</feature>
<comment type="subcellular location">
    <subcellularLocation>
        <location evidence="1">Membrane</location>
        <topology evidence="1">Multi-pass membrane protein</topology>
    </subcellularLocation>
</comment>
<organism evidence="8 9">
    <name type="scientific">Paracoccus fistulariae</name>
    <dbReference type="NCBI Taxonomy" id="658446"/>
    <lineage>
        <taxon>Bacteria</taxon>
        <taxon>Pseudomonadati</taxon>
        <taxon>Pseudomonadota</taxon>
        <taxon>Alphaproteobacteria</taxon>
        <taxon>Rhodobacterales</taxon>
        <taxon>Paracoccaceae</taxon>
        <taxon>Paracoccus</taxon>
    </lineage>
</organism>
<keyword evidence="4 6" id="KW-1133">Transmembrane helix</keyword>
<proteinExistence type="inferred from homology"/>
<dbReference type="PANTHER" id="PTHR32322:SF2">
    <property type="entry name" value="EAMA DOMAIN-CONTAINING PROTEIN"/>
    <property type="match status" value="1"/>
</dbReference>
<feature type="transmembrane region" description="Helical" evidence="6">
    <location>
        <begin position="266"/>
        <end position="284"/>
    </location>
</feature>
<dbReference type="RefSeq" id="WP_271884006.1">
    <property type="nucleotide sequence ID" value="NZ_CP067136.1"/>
</dbReference>
<feature type="transmembrane region" description="Helical" evidence="6">
    <location>
        <begin position="211"/>
        <end position="232"/>
    </location>
</feature>
<evidence type="ECO:0000256" key="1">
    <source>
        <dbReference type="ARBA" id="ARBA00004141"/>
    </source>
</evidence>
<gene>
    <name evidence="8" type="ORF">JHX87_12415</name>
</gene>